<keyword evidence="7" id="KW-1185">Reference proteome</keyword>
<reference evidence="6 7" key="1">
    <citation type="journal article" date="2014" name="Genome Biol.">
        <title>Transcriptome and methylome profiling reveals relics of genome dominance in the mesopolyploid Brassica oleracea.</title>
        <authorList>
            <person name="Parkin I.A."/>
            <person name="Koh C."/>
            <person name="Tang H."/>
            <person name="Robinson S.J."/>
            <person name="Kagale S."/>
            <person name="Clarke W.E."/>
            <person name="Town C.D."/>
            <person name="Nixon J."/>
            <person name="Krishnakumar V."/>
            <person name="Bidwell S.L."/>
            <person name="Denoeud F."/>
            <person name="Belcram H."/>
            <person name="Links M.G."/>
            <person name="Just J."/>
            <person name="Clarke C."/>
            <person name="Bender T."/>
            <person name="Huebert T."/>
            <person name="Mason A.S."/>
            <person name="Pires J.C."/>
            <person name="Barker G."/>
            <person name="Moore J."/>
            <person name="Walley P.G."/>
            <person name="Manoli S."/>
            <person name="Batley J."/>
            <person name="Edwards D."/>
            <person name="Nelson M.N."/>
            <person name="Wang X."/>
            <person name="Paterson A.H."/>
            <person name="King G."/>
            <person name="Bancroft I."/>
            <person name="Chalhoub B."/>
            <person name="Sharpe A.G."/>
        </authorList>
    </citation>
    <scope>NUCLEOTIDE SEQUENCE</scope>
    <source>
        <strain evidence="6 7">cv. TO1000</strain>
    </source>
</reference>
<reference evidence="6" key="2">
    <citation type="submission" date="2015-03" db="UniProtKB">
        <authorList>
            <consortium name="EnsemblPlants"/>
        </authorList>
    </citation>
    <scope>IDENTIFICATION</scope>
</reference>
<sequence>MADMAACIRQSAWFRPRTSQKIIEEVDPDKLFFLVEVDPDNICPRIEDIEGNCKVDGLKACEKYMSTTYNRNYFNCTCDNVYMIHKIKRYCRCNSICPDAPPPSIQPR</sequence>
<evidence type="ECO:0000256" key="5">
    <source>
        <dbReference type="ARBA" id="ARBA00023157"/>
    </source>
</evidence>
<dbReference type="HOGENOM" id="CLU_2200576_0_0_1"/>
<evidence type="ECO:0000256" key="2">
    <source>
        <dbReference type="ARBA" id="ARBA00006722"/>
    </source>
</evidence>
<protein>
    <submittedName>
        <fullName evidence="6">Uncharacterized protein</fullName>
    </submittedName>
</protein>
<keyword evidence="3" id="KW-0964">Secreted</keyword>
<evidence type="ECO:0000256" key="4">
    <source>
        <dbReference type="ARBA" id="ARBA00022729"/>
    </source>
</evidence>
<dbReference type="Gramene" id="Bo1g010070.1">
    <property type="protein sequence ID" value="Bo1g010070.1"/>
    <property type="gene ID" value="Bo1g010070"/>
</dbReference>
<dbReference type="GO" id="GO:0005576">
    <property type="term" value="C:extracellular region"/>
    <property type="evidence" value="ECO:0007669"/>
    <property type="project" value="UniProtKB-SubCell"/>
</dbReference>
<comment type="similarity">
    <text evidence="2">Belongs to the DEFL family.</text>
</comment>
<dbReference type="Pfam" id="PF06876">
    <property type="entry name" value="SCRL"/>
    <property type="match status" value="1"/>
</dbReference>
<organism evidence="6 7">
    <name type="scientific">Brassica oleracea var. oleracea</name>
    <dbReference type="NCBI Taxonomy" id="109376"/>
    <lineage>
        <taxon>Eukaryota</taxon>
        <taxon>Viridiplantae</taxon>
        <taxon>Streptophyta</taxon>
        <taxon>Embryophyta</taxon>
        <taxon>Tracheophyta</taxon>
        <taxon>Spermatophyta</taxon>
        <taxon>Magnoliopsida</taxon>
        <taxon>eudicotyledons</taxon>
        <taxon>Gunneridae</taxon>
        <taxon>Pentapetalae</taxon>
        <taxon>rosids</taxon>
        <taxon>malvids</taxon>
        <taxon>Brassicales</taxon>
        <taxon>Brassicaceae</taxon>
        <taxon>Brassiceae</taxon>
        <taxon>Brassica</taxon>
    </lineage>
</organism>
<evidence type="ECO:0000256" key="3">
    <source>
        <dbReference type="ARBA" id="ARBA00022525"/>
    </source>
</evidence>
<dbReference type="EnsemblPlants" id="Bo1g010070.1">
    <property type="protein sequence ID" value="Bo1g010070.1"/>
    <property type="gene ID" value="Bo1g010070"/>
</dbReference>
<evidence type="ECO:0000313" key="7">
    <source>
        <dbReference type="Proteomes" id="UP000032141"/>
    </source>
</evidence>
<comment type="subcellular location">
    <subcellularLocation>
        <location evidence="1">Secreted</location>
    </subcellularLocation>
</comment>
<proteinExistence type="inferred from homology"/>
<name>A0A0D3A2I2_BRAOL</name>
<keyword evidence="5" id="KW-1015">Disulfide bond</keyword>
<dbReference type="AlphaFoldDB" id="A0A0D3A2I2"/>
<dbReference type="InterPro" id="IPR010682">
    <property type="entry name" value="SCRL"/>
</dbReference>
<evidence type="ECO:0000313" key="6">
    <source>
        <dbReference type="EnsemblPlants" id="Bo1g010070.1"/>
    </source>
</evidence>
<dbReference type="OMA" id="DMAACIR"/>
<accession>A0A0D3A2I2</accession>
<keyword evidence="4" id="KW-0732">Signal</keyword>
<dbReference type="GO" id="GO:0007165">
    <property type="term" value="P:signal transduction"/>
    <property type="evidence" value="ECO:0007669"/>
    <property type="project" value="InterPro"/>
</dbReference>
<evidence type="ECO:0000256" key="1">
    <source>
        <dbReference type="ARBA" id="ARBA00004613"/>
    </source>
</evidence>
<dbReference type="Proteomes" id="UP000032141">
    <property type="component" value="Chromosome C1"/>
</dbReference>